<evidence type="ECO:0000313" key="2">
    <source>
        <dbReference type="EMBL" id="MXQ55356.1"/>
    </source>
</evidence>
<organism evidence="2 3">
    <name type="scientific">Shimazuella alba</name>
    <dbReference type="NCBI Taxonomy" id="2690964"/>
    <lineage>
        <taxon>Bacteria</taxon>
        <taxon>Bacillati</taxon>
        <taxon>Bacillota</taxon>
        <taxon>Bacilli</taxon>
        <taxon>Bacillales</taxon>
        <taxon>Thermoactinomycetaceae</taxon>
        <taxon>Shimazuella</taxon>
    </lineage>
</organism>
<dbReference type="Proteomes" id="UP000430692">
    <property type="component" value="Unassembled WGS sequence"/>
</dbReference>
<evidence type="ECO:0000313" key="3">
    <source>
        <dbReference type="Proteomes" id="UP000430692"/>
    </source>
</evidence>
<dbReference type="AlphaFoldDB" id="A0A6I4W060"/>
<dbReference type="RefSeq" id="WP_160802705.1">
    <property type="nucleotide sequence ID" value="NZ_WUUL01000013.1"/>
</dbReference>
<sequence length="127" mass="14900">MAHLSDNDLRKKFASQIQRLNLSEDRIRTIIKLARLDATGYTQKVAATNAYNKVKHEYSLADEMQRRKLKSQLEAKKREHEKKMDAYGNIAKTLTREFKKIGITSEEDALWEAMRDALTEDVEYYYP</sequence>
<evidence type="ECO:0000256" key="1">
    <source>
        <dbReference type="SAM" id="Coils"/>
    </source>
</evidence>
<name>A0A6I4W060_9BACL</name>
<reference evidence="2 3" key="1">
    <citation type="submission" date="2019-12" db="EMBL/GenBank/DDBJ databases">
        <title>Whole-genome analyses of novel actinobacteria.</title>
        <authorList>
            <person name="Sahin N."/>
            <person name="Saygin H."/>
        </authorList>
    </citation>
    <scope>NUCLEOTIDE SEQUENCE [LARGE SCALE GENOMIC DNA]</scope>
    <source>
        <strain evidence="2 3">KC615</strain>
    </source>
</reference>
<comment type="caution">
    <text evidence="2">The sequence shown here is derived from an EMBL/GenBank/DDBJ whole genome shotgun (WGS) entry which is preliminary data.</text>
</comment>
<protein>
    <submittedName>
        <fullName evidence="2">Uncharacterized protein</fullName>
    </submittedName>
</protein>
<proteinExistence type="predicted"/>
<keyword evidence="3" id="KW-1185">Reference proteome</keyword>
<feature type="coiled-coil region" evidence="1">
    <location>
        <begin position="66"/>
        <end position="97"/>
    </location>
</feature>
<dbReference type="EMBL" id="WUUL01000013">
    <property type="protein sequence ID" value="MXQ55356.1"/>
    <property type="molecule type" value="Genomic_DNA"/>
</dbReference>
<keyword evidence="1" id="KW-0175">Coiled coil</keyword>
<accession>A0A6I4W060</accession>
<gene>
    <name evidence="2" type="ORF">GSM42_16870</name>
</gene>